<feature type="transmembrane region" description="Helical" evidence="6">
    <location>
        <begin position="72"/>
        <end position="95"/>
    </location>
</feature>
<feature type="transmembrane region" description="Helical" evidence="6">
    <location>
        <begin position="373"/>
        <end position="388"/>
    </location>
</feature>
<evidence type="ECO:0000313" key="9">
    <source>
        <dbReference type="Proteomes" id="UP000325516"/>
    </source>
</evidence>
<feature type="transmembrane region" description="Helical" evidence="6">
    <location>
        <begin position="347"/>
        <end position="366"/>
    </location>
</feature>
<keyword evidence="9" id="KW-1185">Reference proteome</keyword>
<proteinExistence type="predicted"/>
<dbReference type="KEGG" id="mlz:F6J85_04790"/>
<keyword evidence="8" id="KW-0436">Ligase</keyword>
<accession>A0A5J6L1T6</accession>
<evidence type="ECO:0000256" key="3">
    <source>
        <dbReference type="ARBA" id="ARBA00022989"/>
    </source>
</evidence>
<evidence type="ECO:0000313" key="8">
    <source>
        <dbReference type="EMBL" id="QEW02485.1"/>
    </source>
</evidence>
<dbReference type="Pfam" id="PF04932">
    <property type="entry name" value="Wzy_C"/>
    <property type="match status" value="1"/>
</dbReference>
<feature type="transmembrane region" description="Helical" evidence="6">
    <location>
        <begin position="252"/>
        <end position="271"/>
    </location>
</feature>
<dbReference type="PANTHER" id="PTHR37422:SF13">
    <property type="entry name" value="LIPOPOLYSACCHARIDE BIOSYNTHESIS PROTEIN PA4999-RELATED"/>
    <property type="match status" value="1"/>
</dbReference>
<dbReference type="GO" id="GO:0016874">
    <property type="term" value="F:ligase activity"/>
    <property type="evidence" value="ECO:0007669"/>
    <property type="project" value="UniProtKB-KW"/>
</dbReference>
<evidence type="ECO:0000256" key="4">
    <source>
        <dbReference type="ARBA" id="ARBA00023136"/>
    </source>
</evidence>
<evidence type="ECO:0000256" key="1">
    <source>
        <dbReference type="ARBA" id="ARBA00004141"/>
    </source>
</evidence>
<dbReference type="InterPro" id="IPR007016">
    <property type="entry name" value="O-antigen_ligase-rel_domated"/>
</dbReference>
<feature type="domain" description="O-antigen ligase-related" evidence="7">
    <location>
        <begin position="209"/>
        <end position="354"/>
    </location>
</feature>
<feature type="region of interest" description="Disordered" evidence="5">
    <location>
        <begin position="429"/>
        <end position="448"/>
    </location>
</feature>
<feature type="compositionally biased region" description="Low complexity" evidence="5">
    <location>
        <begin position="430"/>
        <end position="440"/>
    </location>
</feature>
<evidence type="ECO:0000259" key="7">
    <source>
        <dbReference type="Pfam" id="PF04932"/>
    </source>
</evidence>
<comment type="subcellular location">
    <subcellularLocation>
        <location evidence="1">Membrane</location>
        <topology evidence="1">Multi-pass membrane protein</topology>
    </subcellularLocation>
</comment>
<feature type="transmembrane region" description="Helical" evidence="6">
    <location>
        <begin position="172"/>
        <end position="194"/>
    </location>
</feature>
<gene>
    <name evidence="8" type="ORF">F6J85_04790</name>
</gene>
<evidence type="ECO:0000256" key="5">
    <source>
        <dbReference type="SAM" id="MobiDB-lite"/>
    </source>
</evidence>
<dbReference type="Proteomes" id="UP000325516">
    <property type="component" value="Chromosome"/>
</dbReference>
<feature type="transmembrane region" description="Helical" evidence="6">
    <location>
        <begin position="101"/>
        <end position="121"/>
    </location>
</feature>
<sequence>MSRAVPLPLPGLPALLASASFARAYTFTTLATVFSAFAIQRVAGEVTFLTIVAGLCALGVGMLIARRAEYSLVRLAPTTVLMFLVWTLVTLAWTTDNARTVSGWLALAATALLAVVVALVRDTLQTVRALGDVLRWLLSISVGVEILSGILLDMPFDFLGIQGRIAELGPIQGIFGTRNLLGFATVIALITFLIEYRTLSVRTGVAVFSVVLGGVTAVLTDSPTVFVLAVAVGVAAAALAVVRSAPPERRSVLQWTIGTLVVIAVGIGYLLRNRIIGVLGAGTDFSLRTDLWRTLLPFVRFRPVEGWGWYGPWTATDYPFIAINLSLGESHASALNAYLDVLLQTGWVGLLLFLALALIALIRAWLVASERRSVVHAWTPLVLVALLVDSLFESFTLSGFGWFMLVLCAVRAGQSRSWRERVGAMDDPADPGLLPLPGDAQGLGGLRG</sequence>
<dbReference type="GO" id="GO:0016020">
    <property type="term" value="C:membrane"/>
    <property type="evidence" value="ECO:0007669"/>
    <property type="project" value="UniProtKB-SubCell"/>
</dbReference>
<feature type="transmembrane region" description="Helical" evidence="6">
    <location>
        <begin position="48"/>
        <end position="65"/>
    </location>
</feature>
<dbReference type="RefSeq" id="WP_150924061.1">
    <property type="nucleotide sequence ID" value="NZ_CP044232.1"/>
</dbReference>
<dbReference type="PANTHER" id="PTHR37422">
    <property type="entry name" value="TEICHURONIC ACID BIOSYNTHESIS PROTEIN TUAE"/>
    <property type="match status" value="1"/>
</dbReference>
<dbReference type="EMBL" id="CP044232">
    <property type="protein sequence ID" value="QEW02485.1"/>
    <property type="molecule type" value="Genomic_DNA"/>
</dbReference>
<feature type="transmembrane region" description="Helical" evidence="6">
    <location>
        <begin position="133"/>
        <end position="152"/>
    </location>
</feature>
<dbReference type="InterPro" id="IPR051533">
    <property type="entry name" value="WaaL-like"/>
</dbReference>
<keyword evidence="4 6" id="KW-0472">Membrane</keyword>
<keyword evidence="2 6" id="KW-0812">Transmembrane</keyword>
<evidence type="ECO:0000256" key="2">
    <source>
        <dbReference type="ARBA" id="ARBA00022692"/>
    </source>
</evidence>
<evidence type="ECO:0000256" key="6">
    <source>
        <dbReference type="SAM" id="Phobius"/>
    </source>
</evidence>
<name>A0A5J6L1T6_9MICO</name>
<dbReference type="AlphaFoldDB" id="A0A5J6L1T6"/>
<keyword evidence="3 6" id="KW-1133">Transmembrane helix</keyword>
<organism evidence="8 9">
    <name type="scientific">Microbacterium lushaniae</name>
    <dbReference type="NCBI Taxonomy" id="2614639"/>
    <lineage>
        <taxon>Bacteria</taxon>
        <taxon>Bacillati</taxon>
        <taxon>Actinomycetota</taxon>
        <taxon>Actinomycetes</taxon>
        <taxon>Micrococcales</taxon>
        <taxon>Microbacteriaceae</taxon>
        <taxon>Microbacterium</taxon>
    </lineage>
</organism>
<protein>
    <submittedName>
        <fullName evidence="8">O-antigen ligase family protein</fullName>
    </submittedName>
</protein>
<reference evidence="9" key="1">
    <citation type="submission" date="2019-09" db="EMBL/GenBank/DDBJ databases">
        <title>Mumia zhuanghuii sp. nov. isolated from the intestinal contents of plateau pika (Ochotona curzoniae) in the Qinghai-Tibet plateau of China.</title>
        <authorList>
            <person name="Tian Z."/>
        </authorList>
    </citation>
    <scope>NUCLEOTIDE SEQUENCE [LARGE SCALE GENOMIC DNA]</scope>
    <source>
        <strain evidence="9">L-031</strain>
    </source>
</reference>
<feature type="transmembrane region" description="Helical" evidence="6">
    <location>
        <begin position="225"/>
        <end position="245"/>
    </location>
</feature>
<feature type="transmembrane region" description="Helical" evidence="6">
    <location>
        <begin position="201"/>
        <end position="219"/>
    </location>
</feature>